<evidence type="ECO:0000313" key="1">
    <source>
        <dbReference type="EMBL" id="KAI5654957.1"/>
    </source>
</evidence>
<dbReference type="EMBL" id="CM044707">
    <property type="protein sequence ID" value="KAI5654957.1"/>
    <property type="molecule type" value="Genomic_DNA"/>
</dbReference>
<comment type="caution">
    <text evidence="1">The sequence shown here is derived from an EMBL/GenBank/DDBJ whole genome shotgun (WGS) entry which is preliminary data.</text>
</comment>
<dbReference type="Proteomes" id="UP001060085">
    <property type="component" value="Linkage Group LG07"/>
</dbReference>
<accession>A0ACC0A253</accession>
<reference evidence="2" key="1">
    <citation type="journal article" date="2023" name="Nat. Plants">
        <title>Single-cell RNA sequencing provides a high-resolution roadmap for understanding the multicellular compartmentation of specialized metabolism.</title>
        <authorList>
            <person name="Sun S."/>
            <person name="Shen X."/>
            <person name="Li Y."/>
            <person name="Li Y."/>
            <person name="Wang S."/>
            <person name="Li R."/>
            <person name="Zhang H."/>
            <person name="Shen G."/>
            <person name="Guo B."/>
            <person name="Wei J."/>
            <person name="Xu J."/>
            <person name="St-Pierre B."/>
            <person name="Chen S."/>
            <person name="Sun C."/>
        </authorList>
    </citation>
    <scope>NUCLEOTIDE SEQUENCE [LARGE SCALE GENOMIC DNA]</scope>
</reference>
<keyword evidence="2" id="KW-1185">Reference proteome</keyword>
<name>A0ACC0A253_CATRO</name>
<proteinExistence type="predicted"/>
<sequence>MTSLLPSHITRVLISHKYQVVEEHLKTLLRVLKKKLLGTALTDHSFKGEKEACRSIVQKLYHFLIKLLWVNNCRVSSEGSFQAVRSIKGAVDDDGYVNMPVAVFVSVDPNLYVSVDPVVLQPMYPIMSESVDPTML</sequence>
<protein>
    <submittedName>
        <fullName evidence="1">Uncharacterized protein</fullName>
    </submittedName>
</protein>
<organism evidence="1 2">
    <name type="scientific">Catharanthus roseus</name>
    <name type="common">Madagascar periwinkle</name>
    <name type="synonym">Vinca rosea</name>
    <dbReference type="NCBI Taxonomy" id="4058"/>
    <lineage>
        <taxon>Eukaryota</taxon>
        <taxon>Viridiplantae</taxon>
        <taxon>Streptophyta</taxon>
        <taxon>Embryophyta</taxon>
        <taxon>Tracheophyta</taxon>
        <taxon>Spermatophyta</taxon>
        <taxon>Magnoliopsida</taxon>
        <taxon>eudicotyledons</taxon>
        <taxon>Gunneridae</taxon>
        <taxon>Pentapetalae</taxon>
        <taxon>asterids</taxon>
        <taxon>lamiids</taxon>
        <taxon>Gentianales</taxon>
        <taxon>Apocynaceae</taxon>
        <taxon>Rauvolfioideae</taxon>
        <taxon>Vinceae</taxon>
        <taxon>Catharanthinae</taxon>
        <taxon>Catharanthus</taxon>
    </lineage>
</organism>
<gene>
    <name evidence="1" type="ORF">M9H77_32144</name>
</gene>
<evidence type="ECO:0000313" key="2">
    <source>
        <dbReference type="Proteomes" id="UP001060085"/>
    </source>
</evidence>